<sequence length="183" mass="20041">MEKESSNDDHQIILEVIKSSNLLLDLLSFSAASFWALARRYSVSDDKPSIDIVEKYILEQLDVTKDSVSEVKMLALLSTRLPAFPSLITSMALSKALTSASPVSQLLNVSFKGHFEGSKVGGREEEKSEGSSKIGSSVKVTEGLRKWAGLRVSLWSPMGKTMNSSLNLKMVFGVQSLLDVKRS</sequence>
<dbReference type="Proteomes" id="UP000237347">
    <property type="component" value="Unassembled WGS sequence"/>
</dbReference>
<gene>
    <name evidence="1" type="ORF">CFP56_023635</name>
</gene>
<organism evidence="1 2">
    <name type="scientific">Quercus suber</name>
    <name type="common">Cork oak</name>
    <dbReference type="NCBI Taxonomy" id="58331"/>
    <lineage>
        <taxon>Eukaryota</taxon>
        <taxon>Viridiplantae</taxon>
        <taxon>Streptophyta</taxon>
        <taxon>Embryophyta</taxon>
        <taxon>Tracheophyta</taxon>
        <taxon>Spermatophyta</taxon>
        <taxon>Magnoliopsida</taxon>
        <taxon>eudicotyledons</taxon>
        <taxon>Gunneridae</taxon>
        <taxon>Pentapetalae</taxon>
        <taxon>rosids</taxon>
        <taxon>fabids</taxon>
        <taxon>Fagales</taxon>
        <taxon>Fagaceae</taxon>
        <taxon>Quercus</taxon>
    </lineage>
</organism>
<evidence type="ECO:0000313" key="1">
    <source>
        <dbReference type="EMBL" id="KAK7856315.1"/>
    </source>
</evidence>
<dbReference type="EMBL" id="PKMF04000037">
    <property type="protein sequence ID" value="KAK7856315.1"/>
    <property type="molecule type" value="Genomic_DNA"/>
</dbReference>
<dbReference type="AlphaFoldDB" id="A0AAW0LY12"/>
<name>A0AAW0LY12_QUESU</name>
<comment type="caution">
    <text evidence="1">The sequence shown here is derived from an EMBL/GenBank/DDBJ whole genome shotgun (WGS) entry which is preliminary data.</text>
</comment>
<keyword evidence="2" id="KW-1185">Reference proteome</keyword>
<proteinExistence type="predicted"/>
<reference evidence="1 2" key="1">
    <citation type="journal article" date="2018" name="Sci. Data">
        <title>The draft genome sequence of cork oak.</title>
        <authorList>
            <person name="Ramos A.M."/>
            <person name="Usie A."/>
            <person name="Barbosa P."/>
            <person name="Barros P.M."/>
            <person name="Capote T."/>
            <person name="Chaves I."/>
            <person name="Simoes F."/>
            <person name="Abreu I."/>
            <person name="Carrasquinho I."/>
            <person name="Faro C."/>
            <person name="Guimaraes J.B."/>
            <person name="Mendonca D."/>
            <person name="Nobrega F."/>
            <person name="Rodrigues L."/>
            <person name="Saibo N.J.M."/>
            <person name="Varela M.C."/>
            <person name="Egas C."/>
            <person name="Matos J."/>
            <person name="Miguel C.M."/>
            <person name="Oliveira M.M."/>
            <person name="Ricardo C.P."/>
            <person name="Goncalves S."/>
        </authorList>
    </citation>
    <scope>NUCLEOTIDE SEQUENCE [LARGE SCALE GENOMIC DNA]</scope>
    <source>
        <strain evidence="2">cv. HL8</strain>
    </source>
</reference>
<evidence type="ECO:0000313" key="2">
    <source>
        <dbReference type="Proteomes" id="UP000237347"/>
    </source>
</evidence>
<protein>
    <submittedName>
        <fullName evidence="1">Uncharacterized protein</fullName>
    </submittedName>
</protein>
<accession>A0AAW0LY12</accession>